<gene>
    <name evidence="2" type="primary">NCL1_18128</name>
    <name evidence="2" type="ORF">TNCV_4538501</name>
</gene>
<protein>
    <submittedName>
        <fullName evidence="2">Uncharacterized protein</fullName>
    </submittedName>
</protein>
<dbReference type="EMBL" id="BMAU01021412">
    <property type="protein sequence ID" value="GFY33522.1"/>
    <property type="molecule type" value="Genomic_DNA"/>
</dbReference>
<evidence type="ECO:0000256" key="1">
    <source>
        <dbReference type="SAM" id="MobiDB-lite"/>
    </source>
</evidence>
<comment type="caution">
    <text evidence="2">The sequence shown here is derived from an EMBL/GenBank/DDBJ whole genome shotgun (WGS) entry which is preliminary data.</text>
</comment>
<evidence type="ECO:0000313" key="2">
    <source>
        <dbReference type="EMBL" id="GFY33522.1"/>
    </source>
</evidence>
<dbReference type="Proteomes" id="UP000887159">
    <property type="component" value="Unassembled WGS sequence"/>
</dbReference>
<name>A0A8X6WFB6_TRICX</name>
<evidence type="ECO:0000313" key="3">
    <source>
        <dbReference type="Proteomes" id="UP000887159"/>
    </source>
</evidence>
<feature type="region of interest" description="Disordered" evidence="1">
    <location>
        <begin position="1"/>
        <end position="30"/>
    </location>
</feature>
<reference evidence="2" key="1">
    <citation type="submission" date="2020-08" db="EMBL/GenBank/DDBJ databases">
        <title>Multicomponent nature underlies the extraordinary mechanical properties of spider dragline silk.</title>
        <authorList>
            <person name="Kono N."/>
            <person name="Nakamura H."/>
            <person name="Mori M."/>
            <person name="Yoshida Y."/>
            <person name="Ohtoshi R."/>
            <person name="Malay A.D."/>
            <person name="Moran D.A.P."/>
            <person name="Tomita M."/>
            <person name="Numata K."/>
            <person name="Arakawa K."/>
        </authorList>
    </citation>
    <scope>NUCLEOTIDE SEQUENCE</scope>
</reference>
<organism evidence="2 3">
    <name type="scientific">Trichonephila clavipes</name>
    <name type="common">Golden silk orbweaver</name>
    <name type="synonym">Nephila clavipes</name>
    <dbReference type="NCBI Taxonomy" id="2585209"/>
    <lineage>
        <taxon>Eukaryota</taxon>
        <taxon>Metazoa</taxon>
        <taxon>Ecdysozoa</taxon>
        <taxon>Arthropoda</taxon>
        <taxon>Chelicerata</taxon>
        <taxon>Arachnida</taxon>
        <taxon>Araneae</taxon>
        <taxon>Araneomorphae</taxon>
        <taxon>Entelegynae</taxon>
        <taxon>Araneoidea</taxon>
        <taxon>Nephilidae</taxon>
        <taxon>Trichonephila</taxon>
    </lineage>
</organism>
<keyword evidence="3" id="KW-1185">Reference proteome</keyword>
<sequence>MCLSKGGDQRKTFLTSAKPPQPPKDKPVGNAVKGFKEWGIEPHTPLVFSECDFAAARTTNHDVIGDVTEINSANPQTKVVENQHINPPEEPELITNTDSDVPKKPCCHLAPRQSHLAPVLGLTWGTKGFSRGKFPNWKRTQPPNTRFRDHLILLLNIVGAHAIKEVTNQQDFQHGFKKDSGTLPFAP</sequence>
<accession>A0A8X6WFB6</accession>
<dbReference type="AlphaFoldDB" id="A0A8X6WFB6"/>
<proteinExistence type="predicted"/>